<evidence type="ECO:0000259" key="1">
    <source>
        <dbReference type="Pfam" id="PF18676"/>
    </source>
</evidence>
<gene>
    <name evidence="2" type="ORF">EFL26_10190</name>
</gene>
<dbReference type="Gene3D" id="3.30.160.710">
    <property type="match status" value="1"/>
</dbReference>
<name>A0A3N0GQC7_9ACTN</name>
<dbReference type="EMBL" id="RJSF01000038">
    <property type="protein sequence ID" value="RNM14627.1"/>
    <property type="molecule type" value="Genomic_DNA"/>
</dbReference>
<keyword evidence="3" id="KW-1185">Reference proteome</keyword>
<sequence>HIGKAVLTVTADADSSTAAVDHFTKVYGTTNPTFGVRYSGFVNSDGPGSLGGTLGFDTTATAASNVGAYDVTPKGLTSTNYTFSYVTGTLDITKALLTVTA</sequence>
<dbReference type="Proteomes" id="UP000279994">
    <property type="component" value="Unassembled WGS sequence"/>
</dbReference>
<feature type="non-terminal residue" evidence="2">
    <location>
        <position position="1"/>
    </location>
</feature>
<evidence type="ECO:0000313" key="3">
    <source>
        <dbReference type="Proteomes" id="UP000279994"/>
    </source>
</evidence>
<organism evidence="2 3">
    <name type="scientific">Nocardioides pocheonensis</name>
    <dbReference type="NCBI Taxonomy" id="661485"/>
    <lineage>
        <taxon>Bacteria</taxon>
        <taxon>Bacillati</taxon>
        <taxon>Actinomycetota</taxon>
        <taxon>Actinomycetes</taxon>
        <taxon>Propionibacteriales</taxon>
        <taxon>Nocardioidaceae</taxon>
        <taxon>Nocardioides</taxon>
    </lineage>
</organism>
<feature type="domain" description="MBG" evidence="1">
    <location>
        <begin position="18"/>
        <end position="90"/>
    </location>
</feature>
<protein>
    <recommendedName>
        <fullName evidence="1">MBG domain-containing protein</fullName>
    </recommendedName>
</protein>
<proteinExistence type="predicted"/>
<dbReference type="AlphaFoldDB" id="A0A3N0GQC7"/>
<comment type="caution">
    <text evidence="2">The sequence shown here is derived from an EMBL/GenBank/DDBJ whole genome shotgun (WGS) entry which is preliminary data.</text>
</comment>
<dbReference type="Pfam" id="PF18676">
    <property type="entry name" value="MBG_2"/>
    <property type="match status" value="1"/>
</dbReference>
<feature type="non-terminal residue" evidence="2">
    <location>
        <position position="101"/>
    </location>
</feature>
<dbReference type="InterPro" id="IPR041286">
    <property type="entry name" value="MBG_2"/>
</dbReference>
<evidence type="ECO:0000313" key="2">
    <source>
        <dbReference type="EMBL" id="RNM14627.1"/>
    </source>
</evidence>
<dbReference type="RefSeq" id="WP_183408134.1">
    <property type="nucleotide sequence ID" value="NZ_RJSF01000038.1"/>
</dbReference>
<accession>A0A3N0GQC7</accession>
<reference evidence="2 3" key="1">
    <citation type="submission" date="2018-11" db="EMBL/GenBank/DDBJ databases">
        <authorList>
            <person name="Li F."/>
        </authorList>
    </citation>
    <scope>NUCLEOTIDE SEQUENCE [LARGE SCALE GENOMIC DNA]</scope>
    <source>
        <strain evidence="2 3">Gsoil 818</strain>
    </source>
</reference>